<organism evidence="3 4">
    <name type="scientific">Nocardia tenerifensis</name>
    <dbReference type="NCBI Taxonomy" id="228006"/>
    <lineage>
        <taxon>Bacteria</taxon>
        <taxon>Bacillati</taxon>
        <taxon>Actinomycetota</taxon>
        <taxon>Actinomycetes</taxon>
        <taxon>Mycobacteriales</taxon>
        <taxon>Nocardiaceae</taxon>
        <taxon>Nocardia</taxon>
    </lineage>
</organism>
<reference evidence="3 4" key="1">
    <citation type="submission" date="2018-05" db="EMBL/GenBank/DDBJ databases">
        <title>Genomic Encyclopedia of Type Strains, Phase IV (KMG-IV): sequencing the most valuable type-strain genomes for metagenomic binning, comparative biology and taxonomic classification.</title>
        <authorList>
            <person name="Goeker M."/>
        </authorList>
    </citation>
    <scope>NUCLEOTIDE SEQUENCE [LARGE SCALE GENOMIC DNA]</scope>
    <source>
        <strain evidence="3 4">DSM 44704</strain>
    </source>
</reference>
<dbReference type="Proteomes" id="UP000247569">
    <property type="component" value="Unassembled WGS sequence"/>
</dbReference>
<comment type="caution">
    <text evidence="3">The sequence shown here is derived from an EMBL/GenBank/DDBJ whole genome shotgun (WGS) entry which is preliminary data.</text>
</comment>
<sequence length="83" mass="8260">MKEVTRIIAGACVAGAALAMASTAAQAIPAPCPWEASVAPEPTTSGGYHSDGGYHPDGGYHSDGGYRKNGGYHNDGSPTGATP</sequence>
<protein>
    <submittedName>
        <fullName evidence="3">Uncharacterized protein</fullName>
    </submittedName>
</protein>
<feature type="chain" id="PRO_5016453689" evidence="2">
    <location>
        <begin position="28"/>
        <end position="83"/>
    </location>
</feature>
<dbReference type="EMBL" id="QJKF01000001">
    <property type="protein sequence ID" value="PXX70987.1"/>
    <property type="molecule type" value="Genomic_DNA"/>
</dbReference>
<name>A0A318KAU4_9NOCA</name>
<dbReference type="AlphaFoldDB" id="A0A318KAU4"/>
<accession>A0A318KAU4</accession>
<feature type="region of interest" description="Disordered" evidence="1">
    <location>
        <begin position="34"/>
        <end position="83"/>
    </location>
</feature>
<evidence type="ECO:0000256" key="1">
    <source>
        <dbReference type="SAM" id="MobiDB-lite"/>
    </source>
</evidence>
<feature type="compositionally biased region" description="Basic and acidic residues" evidence="1">
    <location>
        <begin position="52"/>
        <end position="66"/>
    </location>
</feature>
<keyword evidence="2" id="KW-0732">Signal</keyword>
<evidence type="ECO:0000313" key="3">
    <source>
        <dbReference type="EMBL" id="PXX70987.1"/>
    </source>
</evidence>
<proteinExistence type="predicted"/>
<feature type="signal peptide" evidence="2">
    <location>
        <begin position="1"/>
        <end position="27"/>
    </location>
</feature>
<evidence type="ECO:0000256" key="2">
    <source>
        <dbReference type="SAM" id="SignalP"/>
    </source>
</evidence>
<keyword evidence="4" id="KW-1185">Reference proteome</keyword>
<evidence type="ECO:0000313" key="4">
    <source>
        <dbReference type="Proteomes" id="UP000247569"/>
    </source>
</evidence>
<gene>
    <name evidence="3" type="ORF">DFR70_101408</name>
</gene>